<evidence type="ECO:0000259" key="4">
    <source>
        <dbReference type="Pfam" id="PF07687"/>
    </source>
</evidence>
<keyword evidence="1" id="KW-0479">Metal-binding</keyword>
<dbReference type="SUPFAM" id="SSF53187">
    <property type="entry name" value="Zn-dependent exopeptidases"/>
    <property type="match status" value="1"/>
</dbReference>
<dbReference type="PANTHER" id="PTHR43808:SF9">
    <property type="entry name" value="BLL0789 PROTEIN"/>
    <property type="match status" value="1"/>
</dbReference>
<evidence type="ECO:0000256" key="2">
    <source>
        <dbReference type="ARBA" id="ARBA00022801"/>
    </source>
</evidence>
<feature type="domain" description="Peptidase M20 dimerisation" evidence="4">
    <location>
        <begin position="174"/>
        <end position="266"/>
    </location>
</feature>
<reference evidence="5 6" key="1">
    <citation type="journal article" date="2014" name="BMC Genomics">
        <title>Comparison of environmental and isolate Sulfobacillus genomes reveals diverse carbon, sulfur, nitrogen, and hydrogen metabolisms.</title>
        <authorList>
            <person name="Justice N.B."/>
            <person name="Norman A."/>
            <person name="Brown C.T."/>
            <person name="Singh A."/>
            <person name="Thomas B.C."/>
            <person name="Banfield J.F."/>
        </authorList>
    </citation>
    <scope>NUCLEOTIDE SEQUENCE [LARGE SCALE GENOMIC DNA]</scope>
    <source>
        <strain evidence="5">AMDSBA5</strain>
    </source>
</reference>
<dbReference type="PANTHER" id="PTHR43808">
    <property type="entry name" value="ACETYLORNITHINE DEACETYLASE"/>
    <property type="match status" value="1"/>
</dbReference>
<dbReference type="EMBL" id="PXYX01000006">
    <property type="protein sequence ID" value="PSR28512.1"/>
    <property type="molecule type" value="Genomic_DNA"/>
</dbReference>
<dbReference type="InterPro" id="IPR036264">
    <property type="entry name" value="Bact_exopeptidase_dim_dom"/>
</dbReference>
<dbReference type="PIRSF" id="PIRSF037238">
    <property type="entry name" value="Carboxypeptidase_G2"/>
    <property type="match status" value="1"/>
</dbReference>
<dbReference type="Proteomes" id="UP000242705">
    <property type="component" value="Unassembled WGS sequence"/>
</dbReference>
<sequence length="382" mass="41740">MKGGFRNLTWDDNQAKRLLADLVQIESPSRYAEGIRQVQERVLEALTPLSLQYQWHFTERGPVLEIFRTVPGRQGALLLAHADTVWPLGTLDTMPFQDQGDRIFGPGVLDMKGGLVIGVGALYDVPADIPFCWLITPDEEIGSDLSRQLIEEKARKASVTLVLEPGGEDGALKIGRSGVGNFRMEITGIESHAGLHPDQGASAIRELAQQILWLASLENRVLGTTINVGVVKGGTTTNVVAASAVAEIDIRVKTQKEQERIEKTLNAPPQFDTRTSTRYVGGFNRPPMDHGPVAEQWFRQAAEIWESMRGKPLAGINVGGASDGNFTAAITPTLDGLGAVGQGAHARHEHIDWRFMPWRQRLVQELVVRAGQEAMDSSVTSS</sequence>
<keyword evidence="2" id="KW-0378">Hydrolase</keyword>
<dbReference type="Pfam" id="PF01546">
    <property type="entry name" value="Peptidase_M20"/>
    <property type="match status" value="1"/>
</dbReference>
<dbReference type="InterPro" id="IPR050072">
    <property type="entry name" value="Peptidase_M20A"/>
</dbReference>
<proteinExistence type="predicted"/>
<evidence type="ECO:0000313" key="6">
    <source>
        <dbReference type="Proteomes" id="UP000242705"/>
    </source>
</evidence>
<dbReference type="Gene3D" id="3.30.70.360">
    <property type="match status" value="1"/>
</dbReference>
<accession>A0A2T2X213</accession>
<gene>
    <name evidence="5" type="ORF">C7B47_04920</name>
</gene>
<dbReference type="GO" id="GO:0046872">
    <property type="term" value="F:metal ion binding"/>
    <property type="evidence" value="ECO:0007669"/>
    <property type="project" value="UniProtKB-KW"/>
</dbReference>
<dbReference type="InterPro" id="IPR002933">
    <property type="entry name" value="Peptidase_M20"/>
</dbReference>
<evidence type="ECO:0000256" key="1">
    <source>
        <dbReference type="ARBA" id="ARBA00022723"/>
    </source>
</evidence>
<dbReference type="CDD" id="cd03885">
    <property type="entry name" value="M20_CPDG2"/>
    <property type="match status" value="1"/>
</dbReference>
<organism evidence="5 6">
    <name type="scientific">Sulfobacillus thermosulfidooxidans</name>
    <dbReference type="NCBI Taxonomy" id="28034"/>
    <lineage>
        <taxon>Bacteria</taxon>
        <taxon>Bacillati</taxon>
        <taxon>Bacillota</taxon>
        <taxon>Clostridia</taxon>
        <taxon>Eubacteriales</taxon>
        <taxon>Clostridiales Family XVII. Incertae Sedis</taxon>
        <taxon>Sulfobacillus</taxon>
    </lineage>
</organism>
<dbReference type="GO" id="GO:0016787">
    <property type="term" value="F:hydrolase activity"/>
    <property type="evidence" value="ECO:0007669"/>
    <property type="project" value="UniProtKB-KW"/>
</dbReference>
<evidence type="ECO:0000313" key="5">
    <source>
        <dbReference type="EMBL" id="PSR28512.1"/>
    </source>
</evidence>
<name>A0A2T2X213_SULTH</name>
<feature type="active site" description="Proton acceptor" evidence="3">
    <location>
        <position position="139"/>
    </location>
</feature>
<dbReference type="SUPFAM" id="SSF55031">
    <property type="entry name" value="Bacterial exopeptidase dimerisation domain"/>
    <property type="match status" value="1"/>
</dbReference>
<feature type="active site" evidence="3">
    <location>
        <position position="83"/>
    </location>
</feature>
<dbReference type="AlphaFoldDB" id="A0A2T2X213"/>
<dbReference type="InterPro" id="IPR017150">
    <property type="entry name" value="Pept_M20_glutamate_carboxypep"/>
</dbReference>
<protein>
    <recommendedName>
        <fullName evidence="4">Peptidase M20 dimerisation domain-containing protein</fullName>
    </recommendedName>
</protein>
<comment type="caution">
    <text evidence="5">The sequence shown here is derived from an EMBL/GenBank/DDBJ whole genome shotgun (WGS) entry which is preliminary data.</text>
</comment>
<dbReference type="Gene3D" id="3.40.630.10">
    <property type="entry name" value="Zn peptidases"/>
    <property type="match status" value="1"/>
</dbReference>
<dbReference type="InterPro" id="IPR011650">
    <property type="entry name" value="Peptidase_M20_dimer"/>
</dbReference>
<evidence type="ECO:0000256" key="3">
    <source>
        <dbReference type="PIRSR" id="PIRSR037238-1"/>
    </source>
</evidence>
<dbReference type="Pfam" id="PF07687">
    <property type="entry name" value="M20_dimer"/>
    <property type="match status" value="1"/>
</dbReference>